<dbReference type="SUPFAM" id="SSF118215">
    <property type="entry name" value="Proton glutamate symport protein"/>
    <property type="match status" value="1"/>
</dbReference>
<name>A0A090QS19_9GAMM</name>
<evidence type="ECO:0000256" key="7">
    <source>
        <dbReference type="SAM" id="Phobius"/>
    </source>
</evidence>
<protein>
    <submittedName>
        <fullName evidence="8">Proton/glutamate symport protein</fullName>
    </submittedName>
</protein>
<evidence type="ECO:0000256" key="3">
    <source>
        <dbReference type="ARBA" id="ARBA00022692"/>
    </source>
</evidence>
<feature type="transmembrane region" description="Helical" evidence="7">
    <location>
        <begin position="194"/>
        <end position="220"/>
    </location>
</feature>
<evidence type="ECO:0000313" key="9">
    <source>
        <dbReference type="Proteomes" id="UP000029227"/>
    </source>
</evidence>
<dbReference type="InterPro" id="IPR036458">
    <property type="entry name" value="Na:dicarbo_symporter_sf"/>
</dbReference>
<dbReference type="GO" id="GO:0005886">
    <property type="term" value="C:plasma membrane"/>
    <property type="evidence" value="ECO:0007669"/>
    <property type="project" value="TreeGrafter"/>
</dbReference>
<evidence type="ECO:0000256" key="1">
    <source>
        <dbReference type="ARBA" id="ARBA00004141"/>
    </source>
</evidence>
<reference evidence="8 9" key="1">
    <citation type="journal article" date="2014" name="Genome Announc.">
        <title>Draft Genome Sequences of Two Vibrionaceae Species, Vibrio ponticus C121 and Photobacterium aphoticum C119, Isolated as Coral Reef Microbiota.</title>
        <authorList>
            <person name="Al-saari N."/>
            <person name="Meirelles P.M."/>
            <person name="Mino S."/>
            <person name="Suda W."/>
            <person name="Oshima K."/>
            <person name="Hattori M."/>
            <person name="Ohkuma M."/>
            <person name="Thompson F.L."/>
            <person name="Gomez-Gil B."/>
            <person name="Sawabe T."/>
            <person name="Sawabe T."/>
        </authorList>
    </citation>
    <scope>NUCLEOTIDE SEQUENCE [LARGE SCALE GENOMIC DNA]</scope>
    <source>
        <strain evidence="8 9">JCM 19237</strain>
    </source>
</reference>
<keyword evidence="5 7" id="KW-0472">Membrane</keyword>
<dbReference type="InterPro" id="IPR001991">
    <property type="entry name" value="Na-dicarboxylate_symporter"/>
</dbReference>
<keyword evidence="4 7" id="KW-1133">Transmembrane helix</keyword>
<feature type="transmembrane region" description="Helical" evidence="7">
    <location>
        <begin position="125"/>
        <end position="145"/>
    </location>
</feature>
<organism evidence="8 9">
    <name type="scientific">Photobacterium aphoticum</name>
    <dbReference type="NCBI Taxonomy" id="754436"/>
    <lineage>
        <taxon>Bacteria</taxon>
        <taxon>Pseudomonadati</taxon>
        <taxon>Pseudomonadota</taxon>
        <taxon>Gammaproteobacteria</taxon>
        <taxon>Vibrionales</taxon>
        <taxon>Vibrionaceae</taxon>
        <taxon>Photobacterium</taxon>
    </lineage>
</organism>
<feature type="transmembrane region" description="Helical" evidence="7">
    <location>
        <begin position="35"/>
        <end position="60"/>
    </location>
</feature>
<dbReference type="Proteomes" id="UP000029227">
    <property type="component" value="Unassembled WGS sequence"/>
</dbReference>
<feature type="transmembrane region" description="Helical" evidence="7">
    <location>
        <begin position="157"/>
        <end position="174"/>
    </location>
</feature>
<dbReference type="AlphaFoldDB" id="A0A090QS19"/>
<dbReference type="GO" id="GO:0032329">
    <property type="term" value="P:serine transport"/>
    <property type="evidence" value="ECO:0007669"/>
    <property type="project" value="TreeGrafter"/>
</dbReference>
<dbReference type="GO" id="GO:0005295">
    <property type="term" value="F:neutral L-amino acid:sodium symporter activity"/>
    <property type="evidence" value="ECO:0007669"/>
    <property type="project" value="TreeGrafter"/>
</dbReference>
<feature type="transmembrane region" description="Helical" evidence="7">
    <location>
        <begin position="72"/>
        <end position="90"/>
    </location>
</feature>
<dbReference type="PANTHER" id="PTHR42865:SF8">
    <property type="entry name" value="SERINE_THREONINE TRANSPORTER SSTT"/>
    <property type="match status" value="1"/>
</dbReference>
<dbReference type="STRING" id="754436.JCM19237_1595"/>
<comment type="subcellular location">
    <subcellularLocation>
        <location evidence="1">Membrane</location>
        <topology evidence="1">Multi-pass membrane protein</topology>
    </subcellularLocation>
</comment>
<accession>A0A090QS19</accession>
<evidence type="ECO:0000256" key="2">
    <source>
        <dbReference type="ARBA" id="ARBA00022448"/>
    </source>
</evidence>
<evidence type="ECO:0000256" key="4">
    <source>
        <dbReference type="ARBA" id="ARBA00022989"/>
    </source>
</evidence>
<sequence>MMKLILKLIAGILAGIVFGLFAPDVLVQILITMKALISQLIGFTIPLLILFFVTSGIANLPKNSGKLLGRTVGLSYLSTMGAGAMAYLVASHVLPPLLHDGGEISNVARVLPPLVDLKIPPIMDVMSALTVAFVFGLGISATNSVHLRKISDEGRNIIELFLAKIIVPSLPFYISGVFADMTVKGTVFATLQTFTLVLVLIVILHWLWLSLQFISTGALVGRSPLGLLKTMMPAYVTALGTMSSAASLPVTLRQTLDNGVRKPIANFVVPLCANIHMSGSAISITTVCVAVLLVSGNATVPNFIDALPFIAMLGVTMVAAPGAPGGAVMAAVGLLGSMMGFTEAMIGLQIALHLAQDGFGTACNITGDGALAMWLISTRVMKCRTTIWTISRSTILRSKRHNRRCQRKTDKQKGGANTAPPSFYQFRKLLSITQDLLELCKVVITLQRQ</sequence>
<evidence type="ECO:0000256" key="6">
    <source>
        <dbReference type="SAM" id="MobiDB-lite"/>
    </source>
</evidence>
<dbReference type="Pfam" id="PF00375">
    <property type="entry name" value="SDF"/>
    <property type="match status" value="1"/>
</dbReference>
<dbReference type="EMBL" id="BBMN01000009">
    <property type="protein sequence ID" value="GAL05955.1"/>
    <property type="molecule type" value="Genomic_DNA"/>
</dbReference>
<keyword evidence="3 7" id="KW-0812">Transmembrane</keyword>
<evidence type="ECO:0000256" key="5">
    <source>
        <dbReference type="ARBA" id="ARBA00023136"/>
    </source>
</evidence>
<comment type="caution">
    <text evidence="8">The sequence shown here is derived from an EMBL/GenBank/DDBJ whole genome shotgun (WGS) entry which is preliminary data.</text>
</comment>
<dbReference type="Gene3D" id="1.10.3860.10">
    <property type="entry name" value="Sodium:dicarboxylate symporter"/>
    <property type="match status" value="1"/>
</dbReference>
<keyword evidence="2" id="KW-0813">Transport</keyword>
<evidence type="ECO:0000313" key="8">
    <source>
        <dbReference type="EMBL" id="GAL05955.1"/>
    </source>
</evidence>
<dbReference type="eggNOG" id="COG1301">
    <property type="taxonomic scope" value="Bacteria"/>
</dbReference>
<gene>
    <name evidence="8" type="ORF">JCM19237_1595</name>
</gene>
<proteinExistence type="predicted"/>
<feature type="region of interest" description="Disordered" evidence="6">
    <location>
        <begin position="400"/>
        <end position="419"/>
    </location>
</feature>
<dbReference type="PANTHER" id="PTHR42865">
    <property type="entry name" value="PROTON/GLUTAMATE-ASPARTATE SYMPORTER"/>
    <property type="match status" value="1"/>
</dbReference>
<feature type="transmembrane region" description="Helical" evidence="7">
    <location>
        <begin position="264"/>
        <end position="294"/>
    </location>
</feature>